<dbReference type="AlphaFoldDB" id="A0A9W7CMS0"/>
<dbReference type="Proteomes" id="UP001165083">
    <property type="component" value="Unassembled WGS sequence"/>
</dbReference>
<feature type="compositionally biased region" description="Basic residues" evidence="1">
    <location>
        <begin position="68"/>
        <end position="78"/>
    </location>
</feature>
<reference evidence="2" key="1">
    <citation type="submission" date="2023-04" db="EMBL/GenBank/DDBJ databases">
        <title>Phytophthora lilii NBRC 32176.</title>
        <authorList>
            <person name="Ichikawa N."/>
            <person name="Sato H."/>
            <person name="Tonouchi N."/>
        </authorList>
    </citation>
    <scope>NUCLEOTIDE SEQUENCE</scope>
    <source>
        <strain evidence="2">NBRC 32176</strain>
    </source>
</reference>
<feature type="region of interest" description="Disordered" evidence="1">
    <location>
        <begin position="61"/>
        <end position="119"/>
    </location>
</feature>
<comment type="caution">
    <text evidence="2">The sequence shown here is derived from an EMBL/GenBank/DDBJ whole genome shotgun (WGS) entry which is preliminary data.</text>
</comment>
<evidence type="ECO:0000256" key="1">
    <source>
        <dbReference type="SAM" id="MobiDB-lite"/>
    </source>
</evidence>
<dbReference type="EMBL" id="BSXW01001211">
    <property type="protein sequence ID" value="GMF34719.1"/>
    <property type="molecule type" value="Genomic_DNA"/>
</dbReference>
<organism evidence="2 3">
    <name type="scientific">Phytophthora lilii</name>
    <dbReference type="NCBI Taxonomy" id="2077276"/>
    <lineage>
        <taxon>Eukaryota</taxon>
        <taxon>Sar</taxon>
        <taxon>Stramenopiles</taxon>
        <taxon>Oomycota</taxon>
        <taxon>Peronosporomycetes</taxon>
        <taxon>Peronosporales</taxon>
        <taxon>Peronosporaceae</taxon>
        <taxon>Phytophthora</taxon>
    </lineage>
</organism>
<proteinExistence type="predicted"/>
<name>A0A9W7CMS0_9STRA</name>
<sequence length="275" mass="29877">MFRRHPALAVSSLQKSPHAKLRSAQLTLYHTASGGSGTAERCGSSGRAEVTSARVISAATNDVAGSSKGKRRGKKCRRGGAECVEGNSHAAEGPPNAIRGIAPTAESDRASSFRADPTDDQLTPAMLFERQPYRVQAGTRDGTSLFKTIARELDSLRASTDALIASTNFDLVSPLDYMLARVWNQSMTVRESAIATIIPFSFVENVMAETGFRHGKKIDSATISMIQATRLPSNTTRTTRYKPEKDTSLLISSVVRQYVEADRAFLCLHGRSRRI</sequence>
<keyword evidence="3" id="KW-1185">Reference proteome</keyword>
<protein>
    <submittedName>
        <fullName evidence="2">Unnamed protein product</fullName>
    </submittedName>
</protein>
<accession>A0A9W7CMS0</accession>
<gene>
    <name evidence="2" type="ORF">Plil01_001478500</name>
</gene>
<evidence type="ECO:0000313" key="3">
    <source>
        <dbReference type="Proteomes" id="UP001165083"/>
    </source>
</evidence>
<evidence type="ECO:0000313" key="2">
    <source>
        <dbReference type="EMBL" id="GMF34719.1"/>
    </source>
</evidence>